<evidence type="ECO:0000256" key="13">
    <source>
        <dbReference type="HAMAP-Rule" id="MF_01810"/>
    </source>
</evidence>
<organism evidence="14 15">
    <name type="scientific">Mucispirillum schaedleri ASF457</name>
    <dbReference type="NCBI Taxonomy" id="1379858"/>
    <lineage>
        <taxon>Bacteria</taxon>
        <taxon>Pseudomonadati</taxon>
        <taxon>Deferribacterota</taxon>
        <taxon>Deferribacteres</taxon>
        <taxon>Deferribacterales</taxon>
        <taxon>Mucispirillaceae</taxon>
        <taxon>Mucispirillum</taxon>
    </lineage>
</organism>
<dbReference type="PANTHER" id="PTHR12428">
    <property type="entry name" value="OXA1"/>
    <property type="match status" value="1"/>
</dbReference>
<dbReference type="OrthoDB" id="9780552at2"/>
<keyword evidence="6 13" id="KW-0812">Transmembrane</keyword>
<dbReference type="PANTHER" id="PTHR12428:SF65">
    <property type="entry name" value="CYTOCHROME C OXIDASE ASSEMBLY PROTEIN COX18, MITOCHONDRIAL"/>
    <property type="match status" value="1"/>
</dbReference>
<dbReference type="EMBL" id="CP097562">
    <property type="protein sequence ID" value="USF23584.1"/>
    <property type="molecule type" value="Genomic_DNA"/>
</dbReference>
<dbReference type="HAMAP" id="MF_01810">
    <property type="entry name" value="YidC_type1"/>
    <property type="match status" value="1"/>
</dbReference>
<dbReference type="NCBIfam" id="TIGR03593">
    <property type="entry name" value="yidC_nterm"/>
    <property type="match status" value="1"/>
</dbReference>
<evidence type="ECO:0000256" key="12">
    <source>
        <dbReference type="ARBA" id="ARBA00033342"/>
    </source>
</evidence>
<evidence type="ECO:0000256" key="10">
    <source>
        <dbReference type="ARBA" id="ARBA00023186"/>
    </source>
</evidence>
<reference evidence="14" key="1">
    <citation type="journal article" date="2014" name="Genome Announc.">
        <title>Draft genome sequences of the altered schaedler flora, a defined bacterial community from gnotobiotic mice.</title>
        <authorList>
            <person name="Wannemuehler M.J."/>
            <person name="Overstreet A.M."/>
            <person name="Ward D.V."/>
            <person name="Phillips G.J."/>
        </authorList>
    </citation>
    <scope>NUCLEOTIDE SEQUENCE</scope>
    <source>
        <strain evidence="14">ASF457</strain>
    </source>
</reference>
<feature type="transmembrane region" description="Helical" evidence="13">
    <location>
        <begin position="330"/>
        <end position="350"/>
    </location>
</feature>
<dbReference type="Pfam" id="PF14849">
    <property type="entry name" value="YidC_periplas"/>
    <property type="match status" value="1"/>
</dbReference>
<evidence type="ECO:0000256" key="7">
    <source>
        <dbReference type="ARBA" id="ARBA00022927"/>
    </source>
</evidence>
<feature type="transmembrane region" description="Helical" evidence="13">
    <location>
        <begin position="469"/>
        <end position="493"/>
    </location>
</feature>
<keyword evidence="7 13" id="KW-0653">Protein transport</keyword>
<dbReference type="eggNOG" id="COG0706">
    <property type="taxonomic scope" value="Bacteria"/>
</dbReference>
<keyword evidence="9 13" id="KW-0472">Membrane</keyword>
<dbReference type="PRINTS" id="PR01900">
    <property type="entry name" value="YIDCPROTEIN"/>
</dbReference>
<protein>
    <recommendedName>
        <fullName evidence="3 13">Membrane protein insertase YidC</fullName>
    </recommendedName>
    <alternativeName>
        <fullName evidence="12 13">Foldase YidC</fullName>
    </alternativeName>
    <alternativeName>
        <fullName evidence="13">Membrane protein YidC</fullName>
    </alternativeName>
    <alternativeName>
        <fullName evidence="11 13">membrane integrase YidC</fullName>
    </alternativeName>
</protein>
<dbReference type="Proteomes" id="UP000017429">
    <property type="component" value="Chromosome"/>
</dbReference>
<dbReference type="InterPro" id="IPR019998">
    <property type="entry name" value="Membr_insert_YidC"/>
</dbReference>
<dbReference type="InterPro" id="IPR047196">
    <property type="entry name" value="YidC_ALB_C"/>
</dbReference>
<evidence type="ECO:0000256" key="3">
    <source>
        <dbReference type="ARBA" id="ARBA00015325"/>
    </source>
</evidence>
<dbReference type="InterPro" id="IPR028053">
    <property type="entry name" value="Membr_insert_YidC_N"/>
</dbReference>
<keyword evidence="4 13" id="KW-0813">Transport</keyword>
<dbReference type="CDD" id="cd19961">
    <property type="entry name" value="EcYidC-like_peri"/>
    <property type="match status" value="1"/>
</dbReference>
<comment type="subunit">
    <text evidence="13">Interacts with the Sec translocase complex via SecD. Specifically interacts with transmembrane segments of nascent integral membrane proteins during membrane integration.</text>
</comment>
<name>V2QGY4_9BACT</name>
<reference evidence="14" key="3">
    <citation type="submission" date="2022-06" db="EMBL/GenBank/DDBJ databases">
        <title>Resources to Facilitate Use of the Altered Schaedler Flora (ASF) Mouse Model to Study Microbiome Function.</title>
        <authorList>
            <person name="Proctor A."/>
            <person name="Parvinroo S."/>
            <person name="Richie T."/>
            <person name="Jia X."/>
            <person name="Lee S.T.M."/>
            <person name="Karp P.D."/>
            <person name="Paley S."/>
            <person name="Kostic A.D."/>
            <person name="Pierre J.F."/>
            <person name="Wannemuehler M.J."/>
            <person name="Phillips G.J."/>
        </authorList>
    </citation>
    <scope>NUCLEOTIDE SEQUENCE</scope>
    <source>
        <strain evidence="14">ASF457</strain>
    </source>
</reference>
<comment type="function">
    <text evidence="13">Required for the insertion and/or proper folding and/or complex formation of integral membrane proteins into the membrane. Involved in integration of membrane proteins that insert both dependently and independently of the Sec translocase complex, as well as at least some lipoproteins. Aids folding of multispanning membrane proteins.</text>
</comment>
<dbReference type="KEGG" id="msch:N508_000649"/>
<evidence type="ECO:0000256" key="5">
    <source>
        <dbReference type="ARBA" id="ARBA00022475"/>
    </source>
</evidence>
<dbReference type="GO" id="GO:0032977">
    <property type="term" value="F:membrane insertase activity"/>
    <property type="evidence" value="ECO:0007669"/>
    <property type="project" value="InterPro"/>
</dbReference>
<dbReference type="CDD" id="cd20070">
    <property type="entry name" value="5TM_YidC_Alb3"/>
    <property type="match status" value="1"/>
</dbReference>
<dbReference type="Gene3D" id="2.70.98.90">
    <property type="match status" value="1"/>
</dbReference>
<feature type="transmembrane region" description="Helical" evidence="13">
    <location>
        <begin position="399"/>
        <end position="420"/>
    </location>
</feature>
<dbReference type="InterPro" id="IPR001708">
    <property type="entry name" value="YidC/ALB3/OXA1/COX18"/>
</dbReference>
<dbReference type="RefSeq" id="WP_023274958.1">
    <property type="nucleotide sequence ID" value="NZ_CP097562.1"/>
</dbReference>
<feature type="transmembrane region" description="Helical" evidence="13">
    <location>
        <begin position="6"/>
        <end position="24"/>
    </location>
</feature>
<dbReference type="GO" id="GO:0005886">
    <property type="term" value="C:plasma membrane"/>
    <property type="evidence" value="ECO:0007669"/>
    <property type="project" value="UniProtKB-SubCell"/>
</dbReference>
<dbReference type="InterPro" id="IPR038221">
    <property type="entry name" value="YidC_periplasmic_sf"/>
</dbReference>
<comment type="subcellular location">
    <subcellularLocation>
        <location evidence="1">Cell inner membrane</location>
        <topology evidence="1">Multi-pass membrane protein</topology>
    </subcellularLocation>
    <subcellularLocation>
        <location evidence="13">Cell membrane</location>
        <topology evidence="13">Multi-pass membrane protein</topology>
    </subcellularLocation>
</comment>
<evidence type="ECO:0000256" key="2">
    <source>
        <dbReference type="ARBA" id="ARBA00010527"/>
    </source>
</evidence>
<comment type="similarity">
    <text evidence="2 13">Belongs to the OXA1/ALB3/YidC family. Type 1 subfamily.</text>
</comment>
<gene>
    <name evidence="13 14" type="primary">yidC</name>
    <name evidence="14" type="ORF">N508_000649</name>
</gene>
<dbReference type="Pfam" id="PF02096">
    <property type="entry name" value="60KD_IMP"/>
    <property type="match status" value="1"/>
</dbReference>
<sequence>MDKRTVIAFVLSFVVLIGWTYFIAPMFSPVQPAADNTTVSKIPQAPVENAAVDNVTPVNINKELQVSAPEELTTEKSKLMEVTFNTATGDIRSVALPAWEDTEGGFVTFNKNGVSDYAKILTPVSSGYTKKVINLQDSKLITFTAQSGSLIINKSYQLFDNSYLIKSTIDVTNTGSNSLNIPVKINIGPKLGSGFEESSYVFEGAVITNGGKTYRVKMNDTDSEVLDNAVWAGYTSKYFLFAAASNDLFKKAEIFPENKSAIASINTDFIVNPGSRHQASFDFYVGPKYYDQLKDLGLSLQKSMDYGWFYFIAIPMLYVLNFLNDIFHNYGIAIIILTIIVKVLTLPLTLKSMVSMKEMTKIQPKVLELREKFKNDPAKLNQATMDLYKEHKVNPLSGCFPLLLQIPIFFALYKALLLSLELKGAPFFGWIVDLSAKDPYYITPIVMGITMFLQQKMTPTTADPMQQKIFLAMPVIFTFLFINFQSGLVLYWLTNNVLSIIQQYVINKRK</sequence>
<keyword evidence="8 13" id="KW-1133">Transmembrane helix</keyword>
<accession>V2QGY4</accession>
<evidence type="ECO:0000256" key="4">
    <source>
        <dbReference type="ARBA" id="ARBA00022448"/>
    </source>
</evidence>
<dbReference type="GO" id="GO:0051205">
    <property type="term" value="P:protein insertion into membrane"/>
    <property type="evidence" value="ECO:0007669"/>
    <property type="project" value="TreeGrafter"/>
</dbReference>
<evidence type="ECO:0000256" key="9">
    <source>
        <dbReference type="ARBA" id="ARBA00023136"/>
    </source>
</evidence>
<keyword evidence="15" id="KW-1185">Reference proteome</keyword>
<evidence type="ECO:0000256" key="6">
    <source>
        <dbReference type="ARBA" id="ARBA00022692"/>
    </source>
</evidence>
<dbReference type="AlphaFoldDB" id="V2QGY4"/>
<dbReference type="PRINTS" id="PR00701">
    <property type="entry name" value="60KDINNERMP"/>
</dbReference>
<dbReference type="InterPro" id="IPR028055">
    <property type="entry name" value="YidC/Oxa/ALB_C"/>
</dbReference>
<dbReference type="NCBIfam" id="TIGR03592">
    <property type="entry name" value="yidC_oxa1_cterm"/>
    <property type="match status" value="1"/>
</dbReference>
<evidence type="ECO:0000313" key="14">
    <source>
        <dbReference type="EMBL" id="USF23584.1"/>
    </source>
</evidence>
<keyword evidence="5 13" id="KW-1003">Cell membrane</keyword>
<evidence type="ECO:0000256" key="11">
    <source>
        <dbReference type="ARBA" id="ARBA00033245"/>
    </source>
</evidence>
<evidence type="ECO:0000256" key="1">
    <source>
        <dbReference type="ARBA" id="ARBA00004429"/>
    </source>
</evidence>
<keyword evidence="10 13" id="KW-0143">Chaperone</keyword>
<reference evidence="14" key="2">
    <citation type="submission" date="2022-05" db="EMBL/GenBank/DDBJ databases">
        <authorList>
            <person name="Proctor A.L."/>
            <person name="Phillips G.J."/>
            <person name="Wannemuehler M.J."/>
        </authorList>
    </citation>
    <scope>NUCLEOTIDE SEQUENCE</scope>
    <source>
        <strain evidence="14">ASF457</strain>
    </source>
</reference>
<evidence type="ECO:0000256" key="8">
    <source>
        <dbReference type="ARBA" id="ARBA00022989"/>
    </source>
</evidence>
<dbReference type="GO" id="GO:0015031">
    <property type="term" value="P:protein transport"/>
    <property type="evidence" value="ECO:0007669"/>
    <property type="project" value="UniProtKB-KW"/>
</dbReference>
<evidence type="ECO:0000313" key="15">
    <source>
        <dbReference type="Proteomes" id="UP000017429"/>
    </source>
</evidence>
<proteinExistence type="inferred from homology"/>
<feature type="transmembrane region" description="Helical" evidence="13">
    <location>
        <begin position="306"/>
        <end position="324"/>
    </location>
</feature>